<name>A0A328P923_9EURY</name>
<evidence type="ECO:0000256" key="1">
    <source>
        <dbReference type="SAM" id="Phobius"/>
    </source>
</evidence>
<dbReference type="OrthoDB" id="71308at2157"/>
<keyword evidence="1" id="KW-0812">Transmembrane</keyword>
<accession>A0A328P923</accession>
<organism evidence="2 3">
    <name type="scientific">Methanothermobacter tenebrarum</name>
    <dbReference type="NCBI Taxonomy" id="680118"/>
    <lineage>
        <taxon>Archaea</taxon>
        <taxon>Methanobacteriati</taxon>
        <taxon>Methanobacteriota</taxon>
        <taxon>Methanomada group</taxon>
        <taxon>Methanobacteria</taxon>
        <taxon>Methanobacteriales</taxon>
        <taxon>Methanobacteriaceae</taxon>
        <taxon>Methanothermobacter</taxon>
    </lineage>
</organism>
<evidence type="ECO:0000313" key="2">
    <source>
        <dbReference type="EMBL" id="RAO79008.1"/>
    </source>
</evidence>
<keyword evidence="1" id="KW-1133">Transmembrane helix</keyword>
<evidence type="ECO:0000313" key="3">
    <source>
        <dbReference type="Proteomes" id="UP000249782"/>
    </source>
</evidence>
<feature type="transmembrane region" description="Helical" evidence="1">
    <location>
        <begin position="6"/>
        <end position="26"/>
    </location>
</feature>
<comment type="caution">
    <text evidence="2">The sequence shown here is derived from an EMBL/GenBank/DDBJ whole genome shotgun (WGS) entry which is preliminary data.</text>
</comment>
<gene>
    <name evidence="2" type="ORF">DPC56_05045</name>
</gene>
<keyword evidence="1" id="KW-0472">Membrane</keyword>
<feature type="transmembrane region" description="Helical" evidence="1">
    <location>
        <begin position="228"/>
        <end position="257"/>
    </location>
</feature>
<reference evidence="2 3" key="1">
    <citation type="submission" date="2018-06" db="EMBL/GenBank/DDBJ databases">
        <title>Draft genome sequence of hyperthermophilic methanogen Methanothermobacter tenebrarum sp. MCM-B 1447.</title>
        <authorList>
            <person name="Pore S.D."/>
            <person name="Dagar S."/>
            <person name="Dhakephalkar P.K."/>
        </authorList>
    </citation>
    <scope>NUCLEOTIDE SEQUENCE [LARGE SCALE GENOMIC DNA]</scope>
    <source>
        <strain evidence="2 3">MCM B 1447</strain>
    </source>
</reference>
<feature type="transmembrane region" description="Helical" evidence="1">
    <location>
        <begin position="35"/>
        <end position="58"/>
    </location>
</feature>
<dbReference type="AlphaFoldDB" id="A0A328P923"/>
<sequence>MDLLVTLMMLILFIILLVFVFSVGLMTPVVGKRNILFVIFIGFMVGVIGGTFFISPIYDDIPEIVRGFYEATSNAPETVYVDLSHDVDIKEFIDDVRGVEGVKDIKIEYIFLKTDNFTSERGELIKNGIPVIDSNVTYCKVDPRGTILCGIKGGDPQATIDRISDWLILTGGIYTKYSVVRVSIDTNANKINNLREYLSSKGIAISSIKGPVEEKIENLKASMPPKSAVVVSCGLIGILTGLAGIFIDSIMAFLAAIRRKLGR</sequence>
<keyword evidence="3" id="KW-1185">Reference proteome</keyword>
<protein>
    <submittedName>
        <fullName evidence="2">Uncharacterized protein</fullName>
    </submittedName>
</protein>
<dbReference type="Proteomes" id="UP000249782">
    <property type="component" value="Unassembled WGS sequence"/>
</dbReference>
<dbReference type="EMBL" id="QLOE01000005">
    <property type="protein sequence ID" value="RAO79008.1"/>
    <property type="molecule type" value="Genomic_DNA"/>
</dbReference>
<dbReference type="RefSeq" id="WP_112093986.1">
    <property type="nucleotide sequence ID" value="NZ_QLOE01000005.1"/>
</dbReference>
<proteinExistence type="predicted"/>